<dbReference type="SMART" id="SM00248">
    <property type="entry name" value="ANK"/>
    <property type="match status" value="3"/>
</dbReference>
<dbReference type="EMBL" id="JACHGJ010000001">
    <property type="protein sequence ID" value="MBB6478881.1"/>
    <property type="molecule type" value="Genomic_DNA"/>
</dbReference>
<dbReference type="InterPro" id="IPR050776">
    <property type="entry name" value="Ank_Repeat/CDKN_Inhibitor"/>
</dbReference>
<evidence type="ECO:0000256" key="2">
    <source>
        <dbReference type="ARBA" id="ARBA00023043"/>
    </source>
</evidence>
<gene>
    <name evidence="4" type="ORF">HNR50_000514</name>
</gene>
<accession>A0A841R671</accession>
<evidence type="ECO:0000256" key="3">
    <source>
        <dbReference type="PROSITE-ProRule" id="PRU00023"/>
    </source>
</evidence>
<protein>
    <recommendedName>
        <fullName evidence="6">Ankyrin repeat-containing protein</fullName>
    </recommendedName>
</protein>
<evidence type="ECO:0008006" key="6">
    <source>
        <dbReference type="Google" id="ProtNLM"/>
    </source>
</evidence>
<keyword evidence="5" id="KW-1185">Reference proteome</keyword>
<dbReference type="Gene3D" id="1.25.40.20">
    <property type="entry name" value="Ankyrin repeat-containing domain"/>
    <property type="match status" value="1"/>
</dbReference>
<dbReference type="SUPFAM" id="SSF48403">
    <property type="entry name" value="Ankyrin repeat"/>
    <property type="match status" value="1"/>
</dbReference>
<feature type="repeat" description="ANK" evidence="3">
    <location>
        <begin position="301"/>
        <end position="333"/>
    </location>
</feature>
<dbReference type="InterPro" id="IPR002110">
    <property type="entry name" value="Ankyrin_rpt"/>
</dbReference>
<name>A0A841R671_9SPIO</name>
<evidence type="ECO:0000313" key="4">
    <source>
        <dbReference type="EMBL" id="MBB6478881.1"/>
    </source>
</evidence>
<dbReference type="PANTHER" id="PTHR24201">
    <property type="entry name" value="ANK_REP_REGION DOMAIN-CONTAINING PROTEIN"/>
    <property type="match status" value="1"/>
</dbReference>
<sequence>MTMIKFEAKLLIIIYFFFLFPLLLWGNRVSGLYDPPVRSVRFGRGNPFSFIPIGWSENGASAFMVQDNVSSTVILMIFDGIEDRVLFESEPFDMPEGGIGVLWKENRESFSQKLGDYSIIPDRNPSYGPGDFSWGNDEYSIYEETTMLAGNRGIASLNLIIKSEKKGVKSLYSYTHNDTKGSVLLDSYVVGYYLSPQERRILAISLDDRGGEGEDHKLSLRFNGAHLTIGFARVRTERTGLIEAVLSGQYYTTRALLEEGADPDIAVEGEPLLLMAARQNNWDIVFLLLQGGAEPAVVDGKGRMLLHYAALSGNRENVIRLVAMGMNKSYRDLEGRTAADLAEIYNNDFLIPLLKE</sequence>
<evidence type="ECO:0000256" key="1">
    <source>
        <dbReference type="ARBA" id="ARBA00022737"/>
    </source>
</evidence>
<dbReference type="InterPro" id="IPR036770">
    <property type="entry name" value="Ankyrin_rpt-contain_sf"/>
</dbReference>
<organism evidence="4 5">
    <name type="scientific">Spirochaeta isovalerica</name>
    <dbReference type="NCBI Taxonomy" id="150"/>
    <lineage>
        <taxon>Bacteria</taxon>
        <taxon>Pseudomonadati</taxon>
        <taxon>Spirochaetota</taxon>
        <taxon>Spirochaetia</taxon>
        <taxon>Spirochaetales</taxon>
        <taxon>Spirochaetaceae</taxon>
        <taxon>Spirochaeta</taxon>
    </lineage>
</organism>
<dbReference type="Proteomes" id="UP000587760">
    <property type="component" value="Unassembled WGS sequence"/>
</dbReference>
<feature type="repeat" description="ANK" evidence="3">
    <location>
        <begin position="268"/>
        <end position="300"/>
    </location>
</feature>
<keyword evidence="2 3" id="KW-0040">ANK repeat</keyword>
<comment type="caution">
    <text evidence="4">The sequence shown here is derived from an EMBL/GenBank/DDBJ whole genome shotgun (WGS) entry which is preliminary data.</text>
</comment>
<dbReference type="Pfam" id="PF12796">
    <property type="entry name" value="Ank_2"/>
    <property type="match status" value="1"/>
</dbReference>
<evidence type="ECO:0000313" key="5">
    <source>
        <dbReference type="Proteomes" id="UP000587760"/>
    </source>
</evidence>
<proteinExistence type="predicted"/>
<keyword evidence="1" id="KW-0677">Repeat</keyword>
<reference evidence="4 5" key="1">
    <citation type="submission" date="2020-08" db="EMBL/GenBank/DDBJ databases">
        <title>Genomic Encyclopedia of Type Strains, Phase IV (KMG-IV): sequencing the most valuable type-strain genomes for metagenomic binning, comparative biology and taxonomic classification.</title>
        <authorList>
            <person name="Goeker M."/>
        </authorList>
    </citation>
    <scope>NUCLEOTIDE SEQUENCE [LARGE SCALE GENOMIC DNA]</scope>
    <source>
        <strain evidence="4 5">DSM 2461</strain>
    </source>
</reference>
<dbReference type="RefSeq" id="WP_184743287.1">
    <property type="nucleotide sequence ID" value="NZ_JACHGJ010000001.1"/>
</dbReference>
<dbReference type="PROSITE" id="PS50088">
    <property type="entry name" value="ANK_REPEAT"/>
    <property type="match status" value="2"/>
</dbReference>
<dbReference type="AlphaFoldDB" id="A0A841R671"/>